<reference evidence="1" key="1">
    <citation type="submission" date="2021-02" db="EMBL/GenBank/DDBJ databases">
        <authorList>
            <person name="Dougan E. K."/>
            <person name="Rhodes N."/>
            <person name="Thang M."/>
            <person name="Chan C."/>
        </authorList>
    </citation>
    <scope>NUCLEOTIDE SEQUENCE</scope>
</reference>
<comment type="caution">
    <text evidence="1">The sequence shown here is derived from an EMBL/GenBank/DDBJ whole genome shotgun (WGS) entry which is preliminary data.</text>
</comment>
<protein>
    <submittedName>
        <fullName evidence="1">Uncharacterized protein</fullName>
    </submittedName>
</protein>
<proteinExistence type="predicted"/>
<dbReference type="AlphaFoldDB" id="A0A813JRA8"/>
<dbReference type="Proteomes" id="UP000626109">
    <property type="component" value="Unassembled WGS sequence"/>
</dbReference>
<organism evidence="1 2">
    <name type="scientific">Polarella glacialis</name>
    <name type="common">Dinoflagellate</name>
    <dbReference type="NCBI Taxonomy" id="89957"/>
    <lineage>
        <taxon>Eukaryota</taxon>
        <taxon>Sar</taxon>
        <taxon>Alveolata</taxon>
        <taxon>Dinophyceae</taxon>
        <taxon>Suessiales</taxon>
        <taxon>Suessiaceae</taxon>
        <taxon>Polarella</taxon>
    </lineage>
</organism>
<gene>
    <name evidence="1" type="ORF">PGLA2088_LOCUS22917</name>
</gene>
<evidence type="ECO:0000313" key="2">
    <source>
        <dbReference type="Proteomes" id="UP000626109"/>
    </source>
</evidence>
<name>A0A813JRA8_POLGL</name>
<evidence type="ECO:0000313" key="1">
    <source>
        <dbReference type="EMBL" id="CAE8682395.1"/>
    </source>
</evidence>
<sequence length="99" mass="10823">MCADPCVLCFATRLTMLLPCNSFQADTRVRFLRSPAPATASGRALVSSVRASKCKNKCGNRRNTSKTPNTIEFQLQRMTRHGVAANVGKKGVPGKHQEM</sequence>
<accession>A0A813JRA8</accession>
<dbReference type="EMBL" id="CAJNNW010026069">
    <property type="protein sequence ID" value="CAE8682395.1"/>
    <property type="molecule type" value="Genomic_DNA"/>
</dbReference>